<sequence>MAFMLKAFPCIGSFAVIQILKINCGLIWPDTKFSTRPRYCSFFWCVCVCV</sequence>
<reference evidence="1" key="1">
    <citation type="submission" date="2018-02" db="EMBL/GenBank/DDBJ databases">
        <title>Rhizophora mucronata_Transcriptome.</title>
        <authorList>
            <person name="Meera S.P."/>
            <person name="Sreeshan A."/>
            <person name="Augustine A."/>
        </authorList>
    </citation>
    <scope>NUCLEOTIDE SEQUENCE</scope>
    <source>
        <tissue evidence="1">Leaf</tissue>
    </source>
</reference>
<organism evidence="1">
    <name type="scientific">Rhizophora mucronata</name>
    <name type="common">Asiatic mangrove</name>
    <dbReference type="NCBI Taxonomy" id="61149"/>
    <lineage>
        <taxon>Eukaryota</taxon>
        <taxon>Viridiplantae</taxon>
        <taxon>Streptophyta</taxon>
        <taxon>Embryophyta</taxon>
        <taxon>Tracheophyta</taxon>
        <taxon>Spermatophyta</taxon>
        <taxon>Magnoliopsida</taxon>
        <taxon>eudicotyledons</taxon>
        <taxon>Gunneridae</taxon>
        <taxon>Pentapetalae</taxon>
        <taxon>rosids</taxon>
        <taxon>fabids</taxon>
        <taxon>Malpighiales</taxon>
        <taxon>Rhizophoraceae</taxon>
        <taxon>Rhizophora</taxon>
    </lineage>
</organism>
<proteinExistence type="predicted"/>
<evidence type="ECO:0000313" key="1">
    <source>
        <dbReference type="EMBL" id="MBX52631.1"/>
    </source>
</evidence>
<name>A0A2P2PDA8_RHIMU</name>
<accession>A0A2P2PDA8</accession>
<protein>
    <submittedName>
        <fullName evidence="1">Uncharacterized protein</fullName>
    </submittedName>
</protein>
<dbReference type="EMBL" id="GGEC01072147">
    <property type="protein sequence ID" value="MBX52631.1"/>
    <property type="molecule type" value="Transcribed_RNA"/>
</dbReference>
<dbReference type="AlphaFoldDB" id="A0A2P2PDA8"/>